<name>A0A7J7J1L7_BUGNE</name>
<feature type="region of interest" description="Disordered" evidence="3">
    <location>
        <begin position="708"/>
        <end position="729"/>
    </location>
</feature>
<reference evidence="4" key="1">
    <citation type="submission" date="2020-06" db="EMBL/GenBank/DDBJ databases">
        <title>Draft genome of Bugula neritina, a colonial animal packing powerful symbionts and potential medicines.</title>
        <authorList>
            <person name="Rayko M."/>
        </authorList>
    </citation>
    <scope>NUCLEOTIDE SEQUENCE [LARGE SCALE GENOMIC DNA]</scope>
    <source>
        <strain evidence="4">Kwan_BN1</strain>
    </source>
</reference>
<feature type="transmembrane region" description="Helical" evidence="2">
    <location>
        <begin position="164"/>
        <end position="186"/>
    </location>
</feature>
<feature type="transmembrane region" description="Helical" evidence="2">
    <location>
        <begin position="136"/>
        <end position="157"/>
    </location>
</feature>
<feature type="compositionally biased region" description="Basic and acidic residues" evidence="3">
    <location>
        <begin position="708"/>
        <end position="722"/>
    </location>
</feature>
<organism evidence="4 5">
    <name type="scientific">Bugula neritina</name>
    <name type="common">Brown bryozoan</name>
    <name type="synonym">Sertularia neritina</name>
    <dbReference type="NCBI Taxonomy" id="10212"/>
    <lineage>
        <taxon>Eukaryota</taxon>
        <taxon>Metazoa</taxon>
        <taxon>Spiralia</taxon>
        <taxon>Lophotrochozoa</taxon>
        <taxon>Bryozoa</taxon>
        <taxon>Gymnolaemata</taxon>
        <taxon>Cheilostomatida</taxon>
        <taxon>Flustrina</taxon>
        <taxon>Buguloidea</taxon>
        <taxon>Bugulidae</taxon>
        <taxon>Bugula</taxon>
    </lineage>
</organism>
<dbReference type="InterPro" id="IPR004156">
    <property type="entry name" value="OATP"/>
</dbReference>
<dbReference type="SUPFAM" id="SSF103473">
    <property type="entry name" value="MFS general substrate transporter"/>
    <property type="match status" value="1"/>
</dbReference>
<feature type="transmembrane region" description="Helical" evidence="2">
    <location>
        <begin position="617"/>
        <end position="638"/>
    </location>
</feature>
<dbReference type="GO" id="GO:0043252">
    <property type="term" value="P:sodium-independent organic anion transport"/>
    <property type="evidence" value="ECO:0007669"/>
    <property type="project" value="TreeGrafter"/>
</dbReference>
<keyword evidence="2" id="KW-0813">Transport</keyword>
<feature type="transmembrane region" description="Helical" evidence="2">
    <location>
        <begin position="242"/>
        <end position="267"/>
    </location>
</feature>
<protein>
    <recommendedName>
        <fullName evidence="2">Solute carrier organic anion transporter family member</fullName>
    </recommendedName>
</protein>
<feature type="transmembrane region" description="Helical" evidence="2">
    <location>
        <begin position="95"/>
        <end position="116"/>
    </location>
</feature>
<dbReference type="InterPro" id="IPR036259">
    <property type="entry name" value="MFS_trans_sf"/>
</dbReference>
<proteinExistence type="inferred from homology"/>
<dbReference type="GO" id="GO:0006811">
    <property type="term" value="P:monoatomic ion transport"/>
    <property type="evidence" value="ECO:0007669"/>
    <property type="project" value="UniProtKB-KW"/>
</dbReference>
<dbReference type="NCBIfam" id="TIGR00805">
    <property type="entry name" value="oat"/>
    <property type="match status" value="1"/>
</dbReference>
<feature type="transmembrane region" description="Helical" evidence="2">
    <location>
        <begin position="672"/>
        <end position="691"/>
    </location>
</feature>
<keyword evidence="2" id="KW-0472">Membrane</keyword>
<dbReference type="PANTHER" id="PTHR11388">
    <property type="entry name" value="ORGANIC ANION TRANSPORTER"/>
    <property type="match status" value="1"/>
</dbReference>
<keyword evidence="2" id="KW-0812">Transmembrane</keyword>
<feature type="transmembrane region" description="Helical" evidence="2">
    <location>
        <begin position="582"/>
        <end position="605"/>
    </location>
</feature>
<keyword evidence="2" id="KW-0406">Ion transport</keyword>
<sequence length="729" mass="79586">MAEHGFQDSGDRVKLFQNYSDTSVNDEYDTNPTISDTCHHTSASSVINHNDCSLERVAAEKKQISNFRMADEDQDRRCGVGGLKNSSCLQKCANLLCYSITNGIIALAVVGSYTYMSSMQTTSQTVFSFSSQDIGVWYAMFEVGSILSNVFSSYFLTSKHIPRVLASGLLLFVVGCILHGLPHFFIDYKDKLKGIDEDISAADHITQSLCQTSSQMIATTTTVLTNGTTVANKEQAQNIPATILYCIGGFIMGLGYAPFYCLSLVYIDNNVEDVHDTAKYVSIVMACYTVGPIVGFGAGAAFLKLYVTLGETYLTEADSQWIGAYWVGYFVFAGFLITFVFLLCMYPKKLPETPKLNTAKEDIKLEDNCKSASEKADKLAEETEVAIPAARNITGLFKSLGRLFTNPLYLLVMLANCTAGYYTSGWTGFLPKYFETVFNFSSSDASIYGGALPPLFGAVAVFVGGFLTSKYKLSLQKNVIFLTVGTGLGAVFLIPTHFLTCEQFSSQLSPANTSSCVDPCKCDADMYVPLCYDGQTYKSPCIVGCDGYTTIDDKIHYTGCLCGQNITMVDGICQPETCNAPYIYMVCAIFSMASLGSCVSVGINIIMRSVSEDDKSFALGIQSSLASLLAWIPAPILYGTIIDSTCNIWEFPGAKDRGYCMEYFNTEYKTKYLWMTLGTVAVTCLLCAAAIPASGMKKYKELEKLQEKANAAEESKPEENGKLEVSPAL</sequence>
<feature type="transmembrane region" description="Helical" evidence="2">
    <location>
        <begin position="479"/>
        <end position="499"/>
    </location>
</feature>
<dbReference type="GO" id="GO:0015347">
    <property type="term" value="F:sodium-independent organic anion transmembrane transporter activity"/>
    <property type="evidence" value="ECO:0007669"/>
    <property type="project" value="TreeGrafter"/>
</dbReference>
<comment type="subcellular location">
    <subcellularLocation>
        <location evidence="2">Cell membrane</location>
        <topology evidence="2">Multi-pass membrane protein</topology>
    </subcellularLocation>
</comment>
<feature type="transmembrane region" description="Helical" evidence="2">
    <location>
        <begin position="323"/>
        <end position="346"/>
    </location>
</feature>
<dbReference type="Pfam" id="PF03137">
    <property type="entry name" value="OATP"/>
    <property type="match status" value="1"/>
</dbReference>
<dbReference type="Gene3D" id="1.20.1250.20">
    <property type="entry name" value="MFS general substrate transporter like domains"/>
    <property type="match status" value="1"/>
</dbReference>
<evidence type="ECO:0000256" key="2">
    <source>
        <dbReference type="RuleBase" id="RU362056"/>
    </source>
</evidence>
<dbReference type="EMBL" id="VXIV02003218">
    <property type="protein sequence ID" value="KAF6019626.1"/>
    <property type="molecule type" value="Genomic_DNA"/>
</dbReference>
<evidence type="ECO:0000313" key="5">
    <source>
        <dbReference type="Proteomes" id="UP000593567"/>
    </source>
</evidence>
<dbReference type="Proteomes" id="UP000593567">
    <property type="component" value="Unassembled WGS sequence"/>
</dbReference>
<keyword evidence="5" id="KW-1185">Reference proteome</keyword>
<evidence type="ECO:0000256" key="3">
    <source>
        <dbReference type="SAM" id="MobiDB-lite"/>
    </source>
</evidence>
<feature type="transmembrane region" description="Helical" evidence="2">
    <location>
        <begin position="279"/>
        <end position="303"/>
    </location>
</feature>
<dbReference type="AlphaFoldDB" id="A0A7J7J1L7"/>
<comment type="caution">
    <text evidence="4">The sequence shown here is derived from an EMBL/GenBank/DDBJ whole genome shotgun (WGS) entry which is preliminary data.</text>
</comment>
<dbReference type="OrthoDB" id="5062115at2759"/>
<keyword evidence="2" id="KW-1133">Transmembrane helix</keyword>
<feature type="transmembrane region" description="Helical" evidence="2">
    <location>
        <begin position="408"/>
        <end position="427"/>
    </location>
</feature>
<dbReference type="GO" id="GO:0016323">
    <property type="term" value="C:basolateral plasma membrane"/>
    <property type="evidence" value="ECO:0007669"/>
    <property type="project" value="TreeGrafter"/>
</dbReference>
<keyword evidence="1" id="KW-1015">Disulfide bond</keyword>
<accession>A0A7J7J1L7</accession>
<comment type="similarity">
    <text evidence="2">Belongs to the organo anion transporter (TC 2.A.60) family.</text>
</comment>
<evidence type="ECO:0000256" key="1">
    <source>
        <dbReference type="ARBA" id="ARBA00023157"/>
    </source>
</evidence>
<evidence type="ECO:0000313" key="4">
    <source>
        <dbReference type="EMBL" id="KAF6019626.1"/>
    </source>
</evidence>
<feature type="transmembrane region" description="Helical" evidence="2">
    <location>
        <begin position="447"/>
        <end position="467"/>
    </location>
</feature>
<gene>
    <name evidence="4" type="ORF">EB796_022099</name>
</gene>
<dbReference type="PANTHER" id="PTHR11388:SF142">
    <property type="entry name" value="SOLUTE CARRIER ORGANIC ANION TRANSPORTER FAMILY MEMBER 5A1"/>
    <property type="match status" value="1"/>
</dbReference>